<organism evidence="2 3">
    <name type="scientific">Solanum stoloniferum</name>
    <dbReference type="NCBI Taxonomy" id="62892"/>
    <lineage>
        <taxon>Eukaryota</taxon>
        <taxon>Viridiplantae</taxon>
        <taxon>Streptophyta</taxon>
        <taxon>Embryophyta</taxon>
        <taxon>Tracheophyta</taxon>
        <taxon>Spermatophyta</taxon>
        <taxon>Magnoliopsida</taxon>
        <taxon>eudicotyledons</taxon>
        <taxon>Gunneridae</taxon>
        <taxon>Pentapetalae</taxon>
        <taxon>asterids</taxon>
        <taxon>lamiids</taxon>
        <taxon>Solanales</taxon>
        <taxon>Solanaceae</taxon>
        <taxon>Solanoideae</taxon>
        <taxon>Solaneae</taxon>
        <taxon>Solanum</taxon>
    </lineage>
</organism>
<keyword evidence="3" id="KW-1185">Reference proteome</keyword>
<proteinExistence type="predicted"/>
<protein>
    <submittedName>
        <fullName evidence="2">Uncharacterized protein</fullName>
    </submittedName>
</protein>
<gene>
    <name evidence="2" type="ORF">AABB24_040259</name>
</gene>
<comment type="caution">
    <text evidence="2">The sequence shown here is derived from an EMBL/GenBank/DDBJ whole genome shotgun (WGS) entry which is preliminary data.</text>
</comment>
<sequence length="178" mass="20900">MQYNNSPLPSIHQQRRQNQKRPRPLFIFFAIETQKKCDPNRCKPGCELSPAAHSNRVIFSLSFSFRTRISIWLHLLPCSSLLRNRTALILNPLRNCTRWYKDRAGNLSLKELLNFQWEFIQNPSRFALISSLKSPLFKALSSSRFKVGKSERKKPQERIENSIIDRKTEVDFRAIILI</sequence>
<feature type="region of interest" description="Disordered" evidence="1">
    <location>
        <begin position="1"/>
        <end position="20"/>
    </location>
</feature>
<evidence type="ECO:0000313" key="3">
    <source>
        <dbReference type="Proteomes" id="UP001627284"/>
    </source>
</evidence>
<feature type="compositionally biased region" description="Polar residues" evidence="1">
    <location>
        <begin position="1"/>
        <end position="12"/>
    </location>
</feature>
<name>A0ABD2QU47_9SOLN</name>
<dbReference type="Proteomes" id="UP001627284">
    <property type="component" value="Unassembled WGS sequence"/>
</dbReference>
<dbReference type="EMBL" id="JBJKTR010000024">
    <property type="protein sequence ID" value="KAL3323064.1"/>
    <property type="molecule type" value="Genomic_DNA"/>
</dbReference>
<accession>A0ABD2QU47</accession>
<evidence type="ECO:0000256" key="1">
    <source>
        <dbReference type="SAM" id="MobiDB-lite"/>
    </source>
</evidence>
<reference evidence="2 3" key="1">
    <citation type="submission" date="2024-05" db="EMBL/GenBank/DDBJ databases">
        <title>De novo assembly of an allotetraploid wild potato.</title>
        <authorList>
            <person name="Hosaka A.J."/>
        </authorList>
    </citation>
    <scope>NUCLEOTIDE SEQUENCE [LARGE SCALE GENOMIC DNA]</scope>
    <source>
        <tissue evidence="2">Young leaves</tissue>
    </source>
</reference>
<evidence type="ECO:0000313" key="2">
    <source>
        <dbReference type="EMBL" id="KAL3323064.1"/>
    </source>
</evidence>
<dbReference type="AlphaFoldDB" id="A0ABD2QU47"/>